<proteinExistence type="predicted"/>
<accession>B7VT17</accession>
<evidence type="ECO:0000313" key="2">
    <source>
        <dbReference type="Proteomes" id="UP000009100"/>
    </source>
</evidence>
<dbReference type="HOGENOM" id="CLU_3384417_0_0_6"/>
<protein>
    <submittedName>
        <fullName evidence="1">Uncharacterized protein</fullName>
    </submittedName>
</protein>
<organism evidence="1 2">
    <name type="scientific">Vibrio atlanticus (strain LGP32)</name>
    <name type="common">Vibrio splendidus (strain Mel32)</name>
    <dbReference type="NCBI Taxonomy" id="575788"/>
    <lineage>
        <taxon>Bacteria</taxon>
        <taxon>Pseudomonadati</taxon>
        <taxon>Pseudomonadota</taxon>
        <taxon>Gammaproteobacteria</taxon>
        <taxon>Vibrionales</taxon>
        <taxon>Vibrionaceae</taxon>
        <taxon>Vibrio</taxon>
    </lineage>
</organism>
<dbReference type="Proteomes" id="UP000009100">
    <property type="component" value="Chromosome 2"/>
</dbReference>
<sequence length="33" mass="3555">MLDAISASACIARVQTGDPLLIGQIIDNWLSLR</sequence>
<gene>
    <name evidence="1" type="ordered locus">VS_II1270</name>
</gene>
<dbReference type="KEGG" id="vsp:VS_II1270"/>
<name>B7VT17_VIBA3</name>
<dbReference type="AlphaFoldDB" id="B7VT17"/>
<evidence type="ECO:0000313" key="1">
    <source>
        <dbReference type="EMBL" id="CAV27277.1"/>
    </source>
</evidence>
<dbReference type="EMBL" id="FM954973">
    <property type="protein sequence ID" value="CAV27277.1"/>
    <property type="molecule type" value="Genomic_DNA"/>
</dbReference>
<reference evidence="1 2" key="1">
    <citation type="submission" date="2009-02" db="EMBL/GenBank/DDBJ databases">
        <title>Vibrio splendidus str. LGP32 complete genome.</title>
        <authorList>
            <person name="Mazel D."/>
            <person name="Le Roux F."/>
        </authorList>
    </citation>
    <scope>NUCLEOTIDE SEQUENCE [LARGE SCALE GENOMIC DNA]</scope>
    <source>
        <strain evidence="1 2">LGP32</strain>
    </source>
</reference>